<dbReference type="SUPFAM" id="SSF47459">
    <property type="entry name" value="HLH, helix-loop-helix DNA-binding domain"/>
    <property type="match status" value="1"/>
</dbReference>
<feature type="compositionally biased region" description="Basic and acidic residues" evidence="4">
    <location>
        <begin position="100"/>
        <end position="132"/>
    </location>
</feature>
<evidence type="ECO:0000256" key="2">
    <source>
        <dbReference type="ARBA" id="ARBA00023242"/>
    </source>
</evidence>
<feature type="region of interest" description="Disordered" evidence="4">
    <location>
        <begin position="439"/>
        <end position="492"/>
    </location>
</feature>
<dbReference type="PANTHER" id="PTHR10328">
    <property type="entry name" value="PROTEIN MAX MYC-ASSOCIATED FACTOR X"/>
    <property type="match status" value="1"/>
</dbReference>
<dbReference type="Proteomes" id="UP000243723">
    <property type="component" value="Unassembled WGS sequence"/>
</dbReference>
<feature type="compositionally biased region" description="Low complexity" evidence="4">
    <location>
        <begin position="250"/>
        <end position="259"/>
    </location>
</feature>
<keyword evidence="3" id="KW-0175">Coiled coil</keyword>
<dbReference type="GO" id="GO:0090575">
    <property type="term" value="C:RNA polymerase II transcription regulator complex"/>
    <property type="evidence" value="ECO:0007669"/>
    <property type="project" value="TreeGrafter"/>
</dbReference>
<evidence type="ECO:0000256" key="1">
    <source>
        <dbReference type="ARBA" id="ARBA00023125"/>
    </source>
</evidence>
<accession>A0A2P8A5N7</accession>
<comment type="caution">
    <text evidence="6">The sequence shown here is derived from an EMBL/GenBank/DDBJ whole genome shotgun (WGS) entry which is preliminary data.</text>
</comment>
<evidence type="ECO:0000259" key="5">
    <source>
        <dbReference type="PROSITE" id="PS50888"/>
    </source>
</evidence>
<feature type="domain" description="BHLH" evidence="5">
    <location>
        <begin position="328"/>
        <end position="379"/>
    </location>
</feature>
<dbReference type="SMART" id="SM00353">
    <property type="entry name" value="HLH"/>
    <property type="match status" value="1"/>
</dbReference>
<proteinExistence type="predicted"/>
<gene>
    <name evidence="6" type="ORF">B9Z65_4647</name>
</gene>
<dbReference type="Pfam" id="PF00010">
    <property type="entry name" value="HLH"/>
    <property type="match status" value="1"/>
</dbReference>
<feature type="compositionally biased region" description="Polar residues" evidence="4">
    <location>
        <begin position="23"/>
        <end position="37"/>
    </location>
</feature>
<sequence length="492" mass="54778">MMESPHHQQAPQQPSPGQALPSITSLTNGLPLTSQPSPHGPPARDSGAWLNPQSKHTSVNSGLHVSTLLNPEESQVRGSVPSTPTSSRLSHPNQLPSINHGHEGHAQRDSLRQSVEYHHAQESRRSSVDSRMHSGFNNLAINPMSPYESQHPSQVSLAASLRRPEGQHQLSPLSSRSQLRPQDSHSSTRVAPPIVPNPRQFGAPDPTSSRPVQGFPWAFPDALPAPDERPKRRSSSSESDESQKMSRQNSFAASSVRSSVFSAEMPMLPAGQRKFEDGMAFQKIIGPIGEEAGAQDPSMTHHHSMQHRAVTALQNQEGTPGGYSRTPELRVSHKLAERKRRSEMKDLFEELNKAVPTNGGAKASKWEILSKAIDYIRSTREQERHLHEELQRQRRDLEYARELQKDNEQLRTEVHVMQERLRRLEPNNPHIYGAYTSHLTQQQGQPAAQQQHISALPPMHSSHPHPNTYAPQSGSMQGVEYALPARPSYEVR</sequence>
<feature type="region of interest" description="Disordered" evidence="4">
    <location>
        <begin position="1"/>
        <end position="259"/>
    </location>
</feature>
<protein>
    <submittedName>
        <fullName evidence="6">Protein esc1</fullName>
    </submittedName>
</protein>
<keyword evidence="2" id="KW-0539">Nucleus</keyword>
<dbReference type="AlphaFoldDB" id="A0A2P8A5N7"/>
<evidence type="ECO:0000313" key="6">
    <source>
        <dbReference type="EMBL" id="PSK55769.1"/>
    </source>
</evidence>
<dbReference type="GO" id="GO:0003700">
    <property type="term" value="F:DNA-binding transcription factor activity"/>
    <property type="evidence" value="ECO:0007669"/>
    <property type="project" value="TreeGrafter"/>
</dbReference>
<dbReference type="GO" id="GO:0003677">
    <property type="term" value="F:DNA binding"/>
    <property type="evidence" value="ECO:0007669"/>
    <property type="project" value="UniProtKB-KW"/>
</dbReference>
<dbReference type="Gene3D" id="4.10.280.10">
    <property type="entry name" value="Helix-loop-helix DNA-binding domain"/>
    <property type="match status" value="1"/>
</dbReference>
<dbReference type="GO" id="GO:0045944">
    <property type="term" value="P:positive regulation of transcription by RNA polymerase II"/>
    <property type="evidence" value="ECO:0007669"/>
    <property type="project" value="TreeGrafter"/>
</dbReference>
<feature type="compositionally biased region" description="Low complexity" evidence="4">
    <location>
        <begin position="7"/>
        <end position="22"/>
    </location>
</feature>
<feature type="compositionally biased region" description="Low complexity" evidence="4">
    <location>
        <begin position="441"/>
        <end position="451"/>
    </location>
</feature>
<feature type="compositionally biased region" description="Low complexity" evidence="4">
    <location>
        <begin position="169"/>
        <end position="181"/>
    </location>
</feature>
<dbReference type="PANTHER" id="PTHR10328:SF15">
    <property type="entry name" value="BHLH TRANSCRIPTION FACTOR"/>
    <property type="match status" value="1"/>
</dbReference>
<organism evidence="6 7">
    <name type="scientific">Elsinoe australis</name>
    <dbReference type="NCBI Taxonomy" id="40998"/>
    <lineage>
        <taxon>Eukaryota</taxon>
        <taxon>Fungi</taxon>
        <taxon>Dikarya</taxon>
        <taxon>Ascomycota</taxon>
        <taxon>Pezizomycotina</taxon>
        <taxon>Dothideomycetes</taxon>
        <taxon>Dothideomycetidae</taxon>
        <taxon>Myriangiales</taxon>
        <taxon>Elsinoaceae</taxon>
        <taxon>Elsinoe</taxon>
    </lineage>
</organism>
<reference evidence="6 7" key="1">
    <citation type="submission" date="2017-05" db="EMBL/GenBank/DDBJ databases">
        <title>Draft genome sequence of Elsinoe australis.</title>
        <authorList>
            <person name="Cheng Q."/>
        </authorList>
    </citation>
    <scope>NUCLEOTIDE SEQUENCE [LARGE SCALE GENOMIC DNA]</scope>
    <source>
        <strain evidence="6 7">NL1</strain>
    </source>
</reference>
<dbReference type="STRING" id="40998.A0A2P8A5N7"/>
<dbReference type="InterPro" id="IPR036638">
    <property type="entry name" value="HLH_DNA-bd_sf"/>
</dbReference>
<evidence type="ECO:0000256" key="4">
    <source>
        <dbReference type="SAM" id="MobiDB-lite"/>
    </source>
</evidence>
<feature type="compositionally biased region" description="Polar residues" evidence="4">
    <location>
        <begin position="51"/>
        <end position="97"/>
    </location>
</feature>
<feature type="compositionally biased region" description="Polar residues" evidence="4">
    <location>
        <begin position="147"/>
        <end position="157"/>
    </location>
</feature>
<dbReference type="GO" id="GO:0046983">
    <property type="term" value="F:protein dimerization activity"/>
    <property type="evidence" value="ECO:0007669"/>
    <property type="project" value="InterPro"/>
</dbReference>
<dbReference type="PROSITE" id="PS50888">
    <property type="entry name" value="BHLH"/>
    <property type="match status" value="1"/>
</dbReference>
<evidence type="ECO:0000313" key="7">
    <source>
        <dbReference type="Proteomes" id="UP000243723"/>
    </source>
</evidence>
<keyword evidence="7" id="KW-1185">Reference proteome</keyword>
<keyword evidence="1" id="KW-0238">DNA-binding</keyword>
<evidence type="ECO:0000256" key="3">
    <source>
        <dbReference type="SAM" id="Coils"/>
    </source>
</evidence>
<dbReference type="OrthoDB" id="8964853at2759"/>
<feature type="coiled-coil region" evidence="3">
    <location>
        <begin position="376"/>
        <end position="420"/>
    </location>
</feature>
<dbReference type="EMBL" id="NHZQ01000066">
    <property type="protein sequence ID" value="PSK55769.1"/>
    <property type="molecule type" value="Genomic_DNA"/>
</dbReference>
<name>A0A2P8A5N7_9PEZI</name>
<dbReference type="InterPro" id="IPR011598">
    <property type="entry name" value="bHLH_dom"/>
</dbReference>